<name>A0A316FHD6_9ACTN</name>
<dbReference type="RefSeq" id="WP_146246304.1">
    <property type="nucleotide sequence ID" value="NZ_BONA01000039.1"/>
</dbReference>
<sequence>MSADPQTNAAWQQQYQPGTDGPPGGPGHPVAQPYAQPYQQPHEQQYQQPTYEHQYQQATYEQQYQQSYAAQQQYLEQQHRLQQQYAAQPAQPQWQPSQPAPPAAPFYAEPAAAYTHAPVSASWPPPSQHYGPPVPPAGPPAPVPSSAGPFASRNVRIGLAGFAAVLVAGAAVATGVSSAAKSELCDRVGHTSKLVEAPTNGGDPSTAIETAAERIHTLSGRLLFSGDLKEAGEGLADAMDSMVTLQRSGYEHTDDVSAGTAAQMEAIGFSLLTSLGNAQRACGLPVTGTRTPE</sequence>
<feature type="compositionally biased region" description="Polar residues" evidence="1">
    <location>
        <begin position="1"/>
        <end position="11"/>
    </location>
</feature>
<proteinExistence type="predicted"/>
<dbReference type="Proteomes" id="UP000245697">
    <property type="component" value="Unassembled WGS sequence"/>
</dbReference>
<feature type="compositionally biased region" description="Low complexity" evidence="1">
    <location>
        <begin position="28"/>
        <end position="58"/>
    </location>
</feature>
<organism evidence="2 3">
    <name type="scientific">Actinoplanes xinjiangensis</name>
    <dbReference type="NCBI Taxonomy" id="512350"/>
    <lineage>
        <taxon>Bacteria</taxon>
        <taxon>Bacillati</taxon>
        <taxon>Actinomycetota</taxon>
        <taxon>Actinomycetes</taxon>
        <taxon>Micromonosporales</taxon>
        <taxon>Micromonosporaceae</taxon>
        <taxon>Actinoplanes</taxon>
    </lineage>
</organism>
<keyword evidence="3" id="KW-1185">Reference proteome</keyword>
<evidence type="ECO:0000256" key="1">
    <source>
        <dbReference type="SAM" id="MobiDB-lite"/>
    </source>
</evidence>
<feature type="compositionally biased region" description="Low complexity" evidence="1">
    <location>
        <begin position="77"/>
        <end position="97"/>
    </location>
</feature>
<comment type="caution">
    <text evidence="2">The sequence shown here is derived from an EMBL/GenBank/DDBJ whole genome shotgun (WGS) entry which is preliminary data.</text>
</comment>
<protein>
    <submittedName>
        <fullName evidence="2">Uncharacterized protein</fullName>
    </submittedName>
</protein>
<accession>A0A316FHD6</accession>
<dbReference type="EMBL" id="QGGR01000006">
    <property type="protein sequence ID" value="PWK48338.1"/>
    <property type="molecule type" value="Genomic_DNA"/>
</dbReference>
<feature type="region of interest" description="Disordered" evidence="1">
    <location>
        <begin position="118"/>
        <end position="145"/>
    </location>
</feature>
<feature type="region of interest" description="Disordered" evidence="1">
    <location>
        <begin position="1"/>
        <end position="58"/>
    </location>
</feature>
<evidence type="ECO:0000313" key="2">
    <source>
        <dbReference type="EMBL" id="PWK48338.1"/>
    </source>
</evidence>
<feature type="compositionally biased region" description="Pro residues" evidence="1">
    <location>
        <begin position="123"/>
        <end position="143"/>
    </location>
</feature>
<gene>
    <name evidence="2" type="ORF">BC793_106368</name>
</gene>
<dbReference type="AlphaFoldDB" id="A0A316FHD6"/>
<reference evidence="2 3" key="1">
    <citation type="submission" date="2018-05" db="EMBL/GenBank/DDBJ databases">
        <title>Genomic Encyclopedia of Archaeal and Bacterial Type Strains, Phase II (KMG-II): from individual species to whole genera.</title>
        <authorList>
            <person name="Goeker M."/>
        </authorList>
    </citation>
    <scope>NUCLEOTIDE SEQUENCE [LARGE SCALE GENOMIC DNA]</scope>
    <source>
        <strain evidence="2 3">DSM 45184</strain>
    </source>
</reference>
<evidence type="ECO:0000313" key="3">
    <source>
        <dbReference type="Proteomes" id="UP000245697"/>
    </source>
</evidence>
<feature type="region of interest" description="Disordered" evidence="1">
    <location>
        <begin position="77"/>
        <end position="105"/>
    </location>
</feature>